<dbReference type="Proteomes" id="UP001179952">
    <property type="component" value="Unassembled WGS sequence"/>
</dbReference>
<keyword evidence="3" id="KW-1185">Reference proteome</keyword>
<comment type="caution">
    <text evidence="2">The sequence shown here is derived from an EMBL/GenBank/DDBJ whole genome shotgun (WGS) entry which is preliminary data.</text>
</comment>
<sequence length="93" mass="10383">MYPQHSPDQMGSSFPWRFIVWLILGLLALNGLVSGCEARMSFPKQTEVAHLHHISGDVVIGFGEIKRINPQLPPSPMANCPWGTMKCRFPPPN</sequence>
<name>A0AAV9BHD8_ACOGR</name>
<evidence type="ECO:0000313" key="2">
    <source>
        <dbReference type="EMBL" id="KAK1275468.1"/>
    </source>
</evidence>
<accession>A0AAV9BHD8</accession>
<gene>
    <name evidence="2" type="ORF">QJS04_geneDACA001838</name>
</gene>
<evidence type="ECO:0000313" key="3">
    <source>
        <dbReference type="Proteomes" id="UP001179952"/>
    </source>
</evidence>
<dbReference type="AlphaFoldDB" id="A0AAV9BHD8"/>
<feature type="signal peptide" evidence="1">
    <location>
        <begin position="1"/>
        <end position="38"/>
    </location>
</feature>
<proteinExistence type="predicted"/>
<evidence type="ECO:0000256" key="1">
    <source>
        <dbReference type="SAM" id="SignalP"/>
    </source>
</evidence>
<reference evidence="2" key="2">
    <citation type="submission" date="2023-06" db="EMBL/GenBank/DDBJ databases">
        <authorList>
            <person name="Ma L."/>
            <person name="Liu K.-W."/>
            <person name="Li Z."/>
            <person name="Hsiao Y.-Y."/>
            <person name="Qi Y."/>
            <person name="Fu T."/>
            <person name="Tang G."/>
            <person name="Zhang D."/>
            <person name="Sun W.-H."/>
            <person name="Liu D.-K."/>
            <person name="Li Y."/>
            <person name="Chen G.-Z."/>
            <person name="Liu X.-D."/>
            <person name="Liao X.-Y."/>
            <person name="Jiang Y.-T."/>
            <person name="Yu X."/>
            <person name="Hao Y."/>
            <person name="Huang J."/>
            <person name="Zhao X.-W."/>
            <person name="Ke S."/>
            <person name="Chen Y.-Y."/>
            <person name="Wu W.-L."/>
            <person name="Hsu J.-L."/>
            <person name="Lin Y.-F."/>
            <person name="Huang M.-D."/>
            <person name="Li C.-Y."/>
            <person name="Huang L."/>
            <person name="Wang Z.-W."/>
            <person name="Zhao X."/>
            <person name="Zhong W.-Y."/>
            <person name="Peng D.-H."/>
            <person name="Ahmad S."/>
            <person name="Lan S."/>
            <person name="Zhang J.-S."/>
            <person name="Tsai W.-C."/>
            <person name="Van De Peer Y."/>
            <person name="Liu Z.-J."/>
        </authorList>
    </citation>
    <scope>NUCLEOTIDE SEQUENCE</scope>
    <source>
        <strain evidence="2">SCP</strain>
        <tissue evidence="2">Leaves</tissue>
    </source>
</reference>
<feature type="chain" id="PRO_5043350545" evidence="1">
    <location>
        <begin position="39"/>
        <end position="93"/>
    </location>
</feature>
<protein>
    <submittedName>
        <fullName evidence="2">Uncharacterized protein</fullName>
    </submittedName>
</protein>
<keyword evidence="1" id="KW-0732">Signal</keyword>
<organism evidence="2 3">
    <name type="scientific">Acorus gramineus</name>
    <name type="common">Dwarf sweet flag</name>
    <dbReference type="NCBI Taxonomy" id="55184"/>
    <lineage>
        <taxon>Eukaryota</taxon>
        <taxon>Viridiplantae</taxon>
        <taxon>Streptophyta</taxon>
        <taxon>Embryophyta</taxon>
        <taxon>Tracheophyta</taxon>
        <taxon>Spermatophyta</taxon>
        <taxon>Magnoliopsida</taxon>
        <taxon>Liliopsida</taxon>
        <taxon>Acoraceae</taxon>
        <taxon>Acorus</taxon>
    </lineage>
</organism>
<dbReference type="EMBL" id="JAUJYN010000003">
    <property type="protein sequence ID" value="KAK1275468.1"/>
    <property type="molecule type" value="Genomic_DNA"/>
</dbReference>
<reference evidence="2" key="1">
    <citation type="journal article" date="2023" name="Nat. Commun.">
        <title>Diploid and tetraploid genomes of Acorus and the evolution of monocots.</title>
        <authorList>
            <person name="Ma L."/>
            <person name="Liu K.W."/>
            <person name="Li Z."/>
            <person name="Hsiao Y.Y."/>
            <person name="Qi Y."/>
            <person name="Fu T."/>
            <person name="Tang G.D."/>
            <person name="Zhang D."/>
            <person name="Sun W.H."/>
            <person name="Liu D.K."/>
            <person name="Li Y."/>
            <person name="Chen G.Z."/>
            <person name="Liu X.D."/>
            <person name="Liao X.Y."/>
            <person name="Jiang Y.T."/>
            <person name="Yu X."/>
            <person name="Hao Y."/>
            <person name="Huang J."/>
            <person name="Zhao X.W."/>
            <person name="Ke S."/>
            <person name="Chen Y.Y."/>
            <person name="Wu W.L."/>
            <person name="Hsu J.L."/>
            <person name="Lin Y.F."/>
            <person name="Huang M.D."/>
            <person name="Li C.Y."/>
            <person name="Huang L."/>
            <person name="Wang Z.W."/>
            <person name="Zhao X."/>
            <person name="Zhong W.Y."/>
            <person name="Peng D.H."/>
            <person name="Ahmad S."/>
            <person name="Lan S."/>
            <person name="Zhang J.S."/>
            <person name="Tsai W.C."/>
            <person name="Van de Peer Y."/>
            <person name="Liu Z.J."/>
        </authorList>
    </citation>
    <scope>NUCLEOTIDE SEQUENCE</scope>
    <source>
        <strain evidence="2">SCP</strain>
    </source>
</reference>